<dbReference type="STRING" id="945553.A0A0D2MVC9"/>
<feature type="compositionally biased region" description="Low complexity" evidence="1">
    <location>
        <begin position="20"/>
        <end position="34"/>
    </location>
</feature>
<dbReference type="GO" id="GO:0008195">
    <property type="term" value="F:phosphatidate phosphatase activity"/>
    <property type="evidence" value="ECO:0007669"/>
    <property type="project" value="InterPro"/>
</dbReference>
<protein>
    <recommendedName>
        <fullName evidence="2">Phosphatidate phosphatase APP1 catalytic domain-containing protein</fullName>
    </recommendedName>
</protein>
<dbReference type="Proteomes" id="UP000054270">
    <property type="component" value="Unassembled WGS sequence"/>
</dbReference>
<feature type="domain" description="Phosphatidate phosphatase APP1 catalytic" evidence="2">
    <location>
        <begin position="203"/>
        <end position="354"/>
    </location>
</feature>
<dbReference type="EMBL" id="KN817522">
    <property type="protein sequence ID" value="KJA27958.1"/>
    <property type="molecule type" value="Genomic_DNA"/>
</dbReference>
<dbReference type="InterPro" id="IPR019236">
    <property type="entry name" value="APP1_cat"/>
</dbReference>
<keyword evidence="4" id="KW-1185">Reference proteome</keyword>
<dbReference type="AlphaFoldDB" id="A0A0D2MVC9"/>
<dbReference type="PANTHER" id="PTHR28208">
    <property type="entry name" value="PHOSPHATIDATE PHOSPHATASE APP1"/>
    <property type="match status" value="1"/>
</dbReference>
<evidence type="ECO:0000256" key="1">
    <source>
        <dbReference type="SAM" id="MobiDB-lite"/>
    </source>
</evidence>
<feature type="compositionally biased region" description="Polar residues" evidence="1">
    <location>
        <begin position="412"/>
        <end position="427"/>
    </location>
</feature>
<dbReference type="InterPro" id="IPR052935">
    <property type="entry name" value="Mg2+_PAP"/>
</dbReference>
<evidence type="ECO:0000259" key="2">
    <source>
        <dbReference type="Pfam" id="PF09949"/>
    </source>
</evidence>
<evidence type="ECO:0000313" key="3">
    <source>
        <dbReference type="EMBL" id="KJA27958.1"/>
    </source>
</evidence>
<organism evidence="3 4">
    <name type="scientific">Hypholoma sublateritium (strain FD-334 SS-4)</name>
    <dbReference type="NCBI Taxonomy" id="945553"/>
    <lineage>
        <taxon>Eukaryota</taxon>
        <taxon>Fungi</taxon>
        <taxon>Dikarya</taxon>
        <taxon>Basidiomycota</taxon>
        <taxon>Agaricomycotina</taxon>
        <taxon>Agaricomycetes</taxon>
        <taxon>Agaricomycetidae</taxon>
        <taxon>Agaricales</taxon>
        <taxon>Agaricineae</taxon>
        <taxon>Strophariaceae</taxon>
        <taxon>Hypholoma</taxon>
    </lineage>
</organism>
<dbReference type="GO" id="GO:0030479">
    <property type="term" value="C:actin cortical patch"/>
    <property type="evidence" value="ECO:0007669"/>
    <property type="project" value="TreeGrafter"/>
</dbReference>
<feature type="compositionally biased region" description="Low complexity" evidence="1">
    <location>
        <begin position="506"/>
        <end position="526"/>
    </location>
</feature>
<reference evidence="4" key="1">
    <citation type="submission" date="2014-04" db="EMBL/GenBank/DDBJ databases">
        <title>Evolutionary Origins and Diversification of the Mycorrhizal Mutualists.</title>
        <authorList>
            <consortium name="DOE Joint Genome Institute"/>
            <consortium name="Mycorrhizal Genomics Consortium"/>
            <person name="Kohler A."/>
            <person name="Kuo A."/>
            <person name="Nagy L.G."/>
            <person name="Floudas D."/>
            <person name="Copeland A."/>
            <person name="Barry K.W."/>
            <person name="Cichocki N."/>
            <person name="Veneault-Fourrey C."/>
            <person name="LaButti K."/>
            <person name="Lindquist E.A."/>
            <person name="Lipzen A."/>
            <person name="Lundell T."/>
            <person name="Morin E."/>
            <person name="Murat C."/>
            <person name="Riley R."/>
            <person name="Ohm R."/>
            <person name="Sun H."/>
            <person name="Tunlid A."/>
            <person name="Henrissat B."/>
            <person name="Grigoriev I.V."/>
            <person name="Hibbett D.S."/>
            <person name="Martin F."/>
        </authorList>
    </citation>
    <scope>NUCLEOTIDE SEQUENCE [LARGE SCALE GENOMIC DNA]</scope>
    <source>
        <strain evidence="4">FD-334 SS-4</strain>
    </source>
</reference>
<dbReference type="OMA" id="QSWKEWA"/>
<gene>
    <name evidence="3" type="ORF">HYPSUDRAFT_34213</name>
</gene>
<feature type="region of interest" description="Disordered" evidence="1">
    <location>
        <begin position="482"/>
        <end position="539"/>
    </location>
</feature>
<name>A0A0D2MVC9_HYPSF</name>
<feature type="region of interest" description="Disordered" evidence="1">
    <location>
        <begin position="84"/>
        <end position="103"/>
    </location>
</feature>
<feature type="region of interest" description="Disordered" evidence="1">
    <location>
        <begin position="379"/>
        <end position="400"/>
    </location>
</feature>
<proteinExistence type="predicted"/>
<dbReference type="PANTHER" id="PTHR28208:SF3">
    <property type="entry name" value="PHOSPHATIDATE PHOSPHATASE APP1"/>
    <property type="match status" value="1"/>
</dbReference>
<evidence type="ECO:0000313" key="4">
    <source>
        <dbReference type="Proteomes" id="UP000054270"/>
    </source>
</evidence>
<accession>A0A0D2MVC9</accession>
<dbReference type="OrthoDB" id="2117591at2759"/>
<sequence>MEALEQQLRRAKKVVGEDGLSANSSPSSSTDDLSVFGKPRFSPSPAGSMANDVIKRLHANLEKRLQPFWSSVLPNRTVRLHLFASPHQGQKETTTPRRPTAEEDEDELMFGSQNGPLVSQDVTTAVDGSFQVKFSINWEELCHHPTALQIAFGEAITEHDLLVVAQLLPINIPVGRSEFTRPPDPSSVPLTSLTRIPITHSPIRVISDVDDTIKLSGILLGARTVFNNVFVKDLTDNVIPGMGEWYASMWKNGVRFHYVSNGPFEYLPVLNEFFEISKLPPGSIKLRSYAGRSLFSGLLSAPAARKRAGVVDVLDSFPDSRFFLIGDSGEQDLELYADLARERPDRILAVFVRDADASTDPLADPTGWNAIAIGAAGTRNNDRPLASRSETGQSTSSFSTDSFSRYNYSAVSSPLNPANADANQTPRLNAYTGKERQKTGTTTYFINNVLMNEPEAVEEVTTPTATSFARMDTPPSIASRVSAQFTTQPPKATLPPSIHNNATLRSPATSARSQQTTSSTSSTDSSGRPLTESDKRRRDLQLRVYRARTQMPGHIPLRIFRDPEECVEAQQILARESSTGYS</sequence>
<feature type="region of interest" description="Disordered" evidence="1">
    <location>
        <begin position="1"/>
        <end position="49"/>
    </location>
</feature>
<feature type="region of interest" description="Disordered" evidence="1">
    <location>
        <begin position="412"/>
        <end position="436"/>
    </location>
</feature>
<dbReference type="Pfam" id="PF09949">
    <property type="entry name" value="APP1_cat"/>
    <property type="match status" value="1"/>
</dbReference>